<sequence>LTHTHSRSHTPAQPGIQSQYLFSGFVFNARLPSSSFLSNSFSLLFFFFFFLSQASSSSSPQFVLILVLVLVRPSVRLSSLFPAPLANRPSTVRLSQPPSIRVSPRPRQLINRRKQKTI</sequence>
<gene>
    <name evidence="2" type="ORF">M440DRAFT_1468599</name>
</gene>
<reference evidence="2 3" key="1">
    <citation type="submission" date="2016-07" db="EMBL/GenBank/DDBJ databases">
        <title>Multiple horizontal gene transfer events from other fungi enriched the ability of initially mycotrophic Trichoderma (Ascomycota) to feed on dead plant biomass.</title>
        <authorList>
            <consortium name="DOE Joint Genome Institute"/>
            <person name="Aerts A."/>
            <person name="Atanasova L."/>
            <person name="Chenthamara K."/>
            <person name="Zhang J."/>
            <person name="Grujic M."/>
            <person name="Henrissat B."/>
            <person name="Kuo A."/>
            <person name="Salamov A."/>
            <person name="Lipzen A."/>
            <person name="Labutti K."/>
            <person name="Barry K."/>
            <person name="Miao Y."/>
            <person name="Rahimi M.J."/>
            <person name="Shen Q."/>
            <person name="Grigoriev I.V."/>
            <person name="Kubicek C.P."/>
            <person name="Druzhinina I.S."/>
        </authorList>
    </citation>
    <scope>NUCLEOTIDE SEQUENCE [LARGE SCALE GENOMIC DNA]</scope>
    <source>
        <strain evidence="2 3">ATCC 18648</strain>
    </source>
</reference>
<evidence type="ECO:0000313" key="3">
    <source>
        <dbReference type="Proteomes" id="UP000240760"/>
    </source>
</evidence>
<dbReference type="AlphaFoldDB" id="A0A2T4C8V7"/>
<evidence type="ECO:0000256" key="1">
    <source>
        <dbReference type="SAM" id="MobiDB-lite"/>
    </source>
</evidence>
<dbReference type="Proteomes" id="UP000240760">
    <property type="component" value="Unassembled WGS sequence"/>
</dbReference>
<name>A0A2T4C8V7_TRILO</name>
<feature type="non-terminal residue" evidence="2">
    <location>
        <position position="1"/>
    </location>
</feature>
<protein>
    <submittedName>
        <fullName evidence="2">Uncharacterized protein</fullName>
    </submittedName>
</protein>
<feature type="compositionally biased region" description="Polar residues" evidence="1">
    <location>
        <begin position="89"/>
        <end position="98"/>
    </location>
</feature>
<dbReference type="EMBL" id="KZ679129">
    <property type="protein sequence ID" value="PTB78009.1"/>
    <property type="molecule type" value="Genomic_DNA"/>
</dbReference>
<feature type="region of interest" description="Disordered" evidence="1">
    <location>
        <begin position="89"/>
        <end position="118"/>
    </location>
</feature>
<keyword evidence="3" id="KW-1185">Reference proteome</keyword>
<accession>A0A2T4C8V7</accession>
<organism evidence="2 3">
    <name type="scientific">Trichoderma longibrachiatum ATCC 18648</name>
    <dbReference type="NCBI Taxonomy" id="983965"/>
    <lineage>
        <taxon>Eukaryota</taxon>
        <taxon>Fungi</taxon>
        <taxon>Dikarya</taxon>
        <taxon>Ascomycota</taxon>
        <taxon>Pezizomycotina</taxon>
        <taxon>Sordariomycetes</taxon>
        <taxon>Hypocreomycetidae</taxon>
        <taxon>Hypocreales</taxon>
        <taxon>Hypocreaceae</taxon>
        <taxon>Trichoderma</taxon>
    </lineage>
</organism>
<evidence type="ECO:0000313" key="2">
    <source>
        <dbReference type="EMBL" id="PTB78009.1"/>
    </source>
</evidence>
<proteinExistence type="predicted"/>